<dbReference type="Gene3D" id="3.40.50.200">
    <property type="entry name" value="Peptidase S8/S53 domain"/>
    <property type="match status" value="1"/>
</dbReference>
<dbReference type="AlphaFoldDB" id="A0A5C6B0E4"/>
<evidence type="ECO:0000256" key="4">
    <source>
        <dbReference type="SAM" id="MobiDB-lite"/>
    </source>
</evidence>
<reference evidence="6 7" key="1">
    <citation type="submission" date="2019-02" db="EMBL/GenBank/DDBJ databases">
        <title>Deep-cultivation of Planctomycetes and their phenomic and genomic characterization uncovers novel biology.</title>
        <authorList>
            <person name="Wiegand S."/>
            <person name="Jogler M."/>
            <person name="Boedeker C."/>
            <person name="Pinto D."/>
            <person name="Vollmers J."/>
            <person name="Rivas-Marin E."/>
            <person name="Kohn T."/>
            <person name="Peeters S.H."/>
            <person name="Heuer A."/>
            <person name="Rast P."/>
            <person name="Oberbeckmann S."/>
            <person name="Bunk B."/>
            <person name="Jeske O."/>
            <person name="Meyerdierks A."/>
            <person name="Storesund J.E."/>
            <person name="Kallscheuer N."/>
            <person name="Luecker S."/>
            <person name="Lage O.M."/>
            <person name="Pohl T."/>
            <person name="Merkel B.J."/>
            <person name="Hornburger P."/>
            <person name="Mueller R.-W."/>
            <person name="Bruemmer F."/>
            <person name="Labrenz M."/>
            <person name="Spormann A.M."/>
            <person name="Op Den Camp H."/>
            <person name="Overmann J."/>
            <person name="Amann R."/>
            <person name="Jetten M.S.M."/>
            <person name="Mascher T."/>
            <person name="Medema M.H."/>
            <person name="Devos D.P."/>
            <person name="Kaster A.-K."/>
            <person name="Ovreas L."/>
            <person name="Rohde M."/>
            <person name="Galperin M.Y."/>
            <person name="Jogler C."/>
        </authorList>
    </citation>
    <scope>NUCLEOTIDE SEQUENCE [LARGE SCALE GENOMIC DNA]</scope>
    <source>
        <strain evidence="6 7">Pla52n</strain>
    </source>
</reference>
<dbReference type="SUPFAM" id="SSF52743">
    <property type="entry name" value="Subtilisin-like"/>
    <property type="match status" value="1"/>
</dbReference>
<sequence length="868" mass="95593">MPNGRNFQHLPLILRERGAAKLTGGGSVADQTLDNRTNRGTHSANLQSSASTVVNQRQATIAQRATESLPDLPPGVPLLLEVDPGLDIDLLRHHFKFEIVSEEEGGFVIVASADIDLSDFLNAVTGFASSAHGTATIASVHRVDDDPDQNQRLRLILSEPLFGLWPNVDDNANYVVDIGVTCLGAQEIPPVPKRGKRDTDATWARKESDWANERTEAYDAWYDIQELRINEVRRIIVDGYNGSIGQIYHTDPVDAVTLPDSFTMRVEVSGKGLKDFVLNFPFVFEVVEPDDITLPDLDSEAGVDAEKYPSPQPPEDDAPAVCVIDSGIQEEHLLLEPGVDKPTSRCFLPPPTTATDVADYVAPGGHGTRVAGAVLYGELIRRDGPYQLPCWIQNARILDAAGELPKALFPAALLHAVVTHFHRGPRKTRIFNHSVNADSHCRLRHMSAWAAEIDSLCQLFDVLIVQSTGNLRSTAPAPNAGVRDHLNAGRTYPAFLLEPSARVANPAQSLQAISVGSVAYNFYESAGSRSFANQEAQPSSFSRSWLGIWNVIKPEVVEFGGDLLRSPGTPLILSTPAEGRDCYPELVRSTFHGPGPAADRDEIGTSFAAPKVTHIAVHLQRLLPDEPCLLYRALIVQSARWPEWTRDGVDTNLAIRTLGYGVPDLERATTNTDYRTTLISSGETGIRAGECDVYQVPIPEDLRRPGYEYDVLVEVTLSYVAQPRRTRRNLRRYLSTWVDWKSSKLGESIESFRRRALKDQDADDNAAQGKTLRWTLGARTDHGDIEGAKRSSGTVQKDWAIAKSNELPENFCIAVMGHEGWSKDPDSEARYALAVSFEIVGREIAIYDGLRVAIEELQAELEMEIEVE</sequence>
<evidence type="ECO:0000313" key="6">
    <source>
        <dbReference type="EMBL" id="TWU04756.1"/>
    </source>
</evidence>
<organism evidence="6 7">
    <name type="scientific">Stieleria varia</name>
    <dbReference type="NCBI Taxonomy" id="2528005"/>
    <lineage>
        <taxon>Bacteria</taxon>
        <taxon>Pseudomonadati</taxon>
        <taxon>Planctomycetota</taxon>
        <taxon>Planctomycetia</taxon>
        <taxon>Pirellulales</taxon>
        <taxon>Pirellulaceae</taxon>
        <taxon>Stieleria</taxon>
    </lineage>
</organism>
<evidence type="ECO:0000256" key="3">
    <source>
        <dbReference type="ARBA" id="ARBA00022825"/>
    </source>
</evidence>
<evidence type="ECO:0000313" key="7">
    <source>
        <dbReference type="Proteomes" id="UP000320176"/>
    </source>
</evidence>
<keyword evidence="7" id="KW-1185">Reference proteome</keyword>
<protein>
    <recommendedName>
        <fullName evidence="5">Peptidase S8/S53 domain-containing protein</fullName>
    </recommendedName>
</protein>
<gene>
    <name evidence="6" type="ORF">Pla52n_28000</name>
</gene>
<evidence type="ECO:0000256" key="1">
    <source>
        <dbReference type="ARBA" id="ARBA00022670"/>
    </source>
</evidence>
<accession>A0A5C6B0E4</accession>
<dbReference type="InterPro" id="IPR015500">
    <property type="entry name" value="Peptidase_S8_subtilisin-rel"/>
</dbReference>
<dbReference type="GO" id="GO:0004252">
    <property type="term" value="F:serine-type endopeptidase activity"/>
    <property type="evidence" value="ECO:0007669"/>
    <property type="project" value="InterPro"/>
</dbReference>
<dbReference type="RefSeq" id="WP_146520121.1">
    <property type="nucleotide sequence ID" value="NZ_CP151726.1"/>
</dbReference>
<dbReference type="InterPro" id="IPR036852">
    <property type="entry name" value="Peptidase_S8/S53_dom_sf"/>
</dbReference>
<dbReference type="Proteomes" id="UP000320176">
    <property type="component" value="Unassembled WGS sequence"/>
</dbReference>
<feature type="compositionally biased region" description="Polar residues" evidence="4">
    <location>
        <begin position="29"/>
        <end position="43"/>
    </location>
</feature>
<name>A0A5C6B0E4_9BACT</name>
<evidence type="ECO:0000259" key="5">
    <source>
        <dbReference type="Pfam" id="PF00082"/>
    </source>
</evidence>
<comment type="caution">
    <text evidence="6">The sequence shown here is derived from an EMBL/GenBank/DDBJ whole genome shotgun (WGS) entry which is preliminary data.</text>
</comment>
<dbReference type="GO" id="GO:0006508">
    <property type="term" value="P:proteolysis"/>
    <property type="evidence" value="ECO:0007669"/>
    <property type="project" value="UniProtKB-KW"/>
</dbReference>
<dbReference type="Pfam" id="PF00082">
    <property type="entry name" value="Peptidase_S8"/>
    <property type="match status" value="1"/>
</dbReference>
<dbReference type="InterPro" id="IPR000209">
    <property type="entry name" value="Peptidase_S8/S53_dom"/>
</dbReference>
<proteinExistence type="predicted"/>
<dbReference type="EMBL" id="SJPN01000003">
    <property type="protein sequence ID" value="TWU04756.1"/>
    <property type="molecule type" value="Genomic_DNA"/>
</dbReference>
<keyword evidence="1" id="KW-0645">Protease</keyword>
<keyword evidence="2" id="KW-0378">Hydrolase</keyword>
<dbReference type="OrthoDB" id="9759014at2"/>
<keyword evidence="3" id="KW-0720">Serine protease</keyword>
<feature type="domain" description="Peptidase S8/S53" evidence="5">
    <location>
        <begin position="318"/>
        <end position="648"/>
    </location>
</feature>
<dbReference type="CDD" id="cd04847">
    <property type="entry name" value="Peptidases_S8_Subtilisin_like_2"/>
    <property type="match status" value="1"/>
</dbReference>
<evidence type="ECO:0000256" key="2">
    <source>
        <dbReference type="ARBA" id="ARBA00022801"/>
    </source>
</evidence>
<feature type="region of interest" description="Disordered" evidence="4">
    <location>
        <begin position="24"/>
        <end position="43"/>
    </location>
</feature>
<dbReference type="InterPro" id="IPR034074">
    <property type="entry name" value="Y4bN_pept_dom"/>
</dbReference>
<dbReference type="PRINTS" id="PR00723">
    <property type="entry name" value="SUBTILISIN"/>
</dbReference>